<dbReference type="CDD" id="cd19978">
    <property type="entry name" value="PBP1_ABC_ligand_binding-like"/>
    <property type="match status" value="1"/>
</dbReference>
<evidence type="ECO:0000256" key="1">
    <source>
        <dbReference type="ARBA" id="ARBA00010062"/>
    </source>
</evidence>
<dbReference type="SUPFAM" id="SSF53822">
    <property type="entry name" value="Periplasmic binding protein-like I"/>
    <property type="match status" value="1"/>
</dbReference>
<dbReference type="PANTHER" id="PTHR47235">
    <property type="entry name" value="BLR6548 PROTEIN"/>
    <property type="match status" value="1"/>
</dbReference>
<evidence type="ECO:0000256" key="2">
    <source>
        <dbReference type="ARBA" id="ARBA00022729"/>
    </source>
</evidence>
<proteinExistence type="inferred from homology"/>
<dbReference type="InterPro" id="IPR028081">
    <property type="entry name" value="Leu-bd"/>
</dbReference>
<dbReference type="EMBL" id="CP042652">
    <property type="protein sequence ID" value="QKE29140.1"/>
    <property type="molecule type" value="Genomic_DNA"/>
</dbReference>
<evidence type="ECO:0000259" key="3">
    <source>
        <dbReference type="Pfam" id="PF13458"/>
    </source>
</evidence>
<keyword evidence="2" id="KW-0732">Signal</keyword>
<dbReference type="KEGG" id="paco:AACT_1996"/>
<evidence type="ECO:0000313" key="4">
    <source>
        <dbReference type="EMBL" id="QKE29140.1"/>
    </source>
</evidence>
<name>A0A6M8EF11_9BACT</name>
<dbReference type="RefSeq" id="WP_172126693.1">
    <property type="nucleotide sequence ID" value="NZ_CP042652.1"/>
</dbReference>
<dbReference type="InterPro" id="IPR028082">
    <property type="entry name" value="Peripla_BP_I"/>
</dbReference>
<dbReference type="Gene3D" id="3.40.50.2300">
    <property type="match status" value="2"/>
</dbReference>
<gene>
    <name evidence="4" type="ORF">AACT_1996</name>
</gene>
<protein>
    <submittedName>
        <fullName evidence="4">Putative extracellular ligand-binding protein</fullName>
    </submittedName>
</protein>
<accession>A0A6M8EF11</accession>
<comment type="similarity">
    <text evidence="1">Belongs to the leucine-binding protein family.</text>
</comment>
<dbReference type="Pfam" id="PF13458">
    <property type="entry name" value="Peripla_BP_6"/>
    <property type="match status" value="1"/>
</dbReference>
<dbReference type="PANTHER" id="PTHR47235:SF1">
    <property type="entry name" value="BLR6548 PROTEIN"/>
    <property type="match status" value="1"/>
</dbReference>
<dbReference type="Proteomes" id="UP000503483">
    <property type="component" value="Chromosome"/>
</dbReference>
<reference evidence="4 5" key="1">
    <citation type="submission" date="2019-08" db="EMBL/GenBank/DDBJ databases">
        <title>Complete genome sequence of Arcobacter acticola.</title>
        <authorList>
            <person name="Miller W."/>
        </authorList>
    </citation>
    <scope>NUCLEOTIDE SEQUENCE [LARGE SCALE GENOMIC DNA]</scope>
    <source>
        <strain evidence="4 5">KCTC 52212</strain>
    </source>
</reference>
<dbReference type="AlphaFoldDB" id="A0A6M8EF11"/>
<keyword evidence="5" id="KW-1185">Reference proteome</keyword>
<evidence type="ECO:0000313" key="5">
    <source>
        <dbReference type="Proteomes" id="UP000503483"/>
    </source>
</evidence>
<organism evidence="4 5">
    <name type="scientific">Arcobacter acticola</name>
    <dbReference type="NCBI Taxonomy" id="1849015"/>
    <lineage>
        <taxon>Bacteria</taxon>
        <taxon>Pseudomonadati</taxon>
        <taxon>Campylobacterota</taxon>
        <taxon>Epsilonproteobacteria</taxon>
        <taxon>Campylobacterales</taxon>
        <taxon>Arcobacteraceae</taxon>
        <taxon>Arcobacter</taxon>
    </lineage>
</organism>
<feature type="domain" description="Leucine-binding protein" evidence="3">
    <location>
        <begin position="28"/>
        <end position="374"/>
    </location>
</feature>
<sequence length="384" mass="44384">MIKRLPIIIFIFIIFYIYFKDDVFKDKTIVIGASLPNSGIIKSWGDAVTSGVNSYLNYSNENHLLGNKEIKFLTYDDKYEPELTLENTNKLIYKEKVFALFGFVGTPTVKRVLPILYDENIPFFSAFTGASFLRDNKNENFINFRASYNQEIEALINYLSKQKKLNKVAVFYQNDDYGEEGYISLLQALKNKDIKLVAEGSYKRNTLSISHAFNEIKDANPQVIFMIGAYKTNSLFIKKAKENENLKDTIFCNISFGDANSMIKELEKLDTNTQNLIFSQVVPSYINSDIPVVFEYQNLMKKYYPNEELGFLSLEAFLSAKVLVNAISRIQGDITREKFIYMLKTTPTNLLEGINIKFENSQLLNNVYLFEYKNNQFLELKNEK</sequence>